<evidence type="ECO:0000313" key="2">
    <source>
        <dbReference type="EMBL" id="KAG2217869.1"/>
    </source>
</evidence>
<reference evidence="2 3" key="1">
    <citation type="submission" date="2020-12" db="EMBL/GenBank/DDBJ databases">
        <title>Metabolic potential, ecology and presence of endohyphal bacteria is reflected in genomic diversity of Mucoromycotina.</title>
        <authorList>
            <person name="Muszewska A."/>
            <person name="Okrasinska A."/>
            <person name="Steczkiewicz K."/>
            <person name="Drgas O."/>
            <person name="Orlowska M."/>
            <person name="Perlinska-Lenart U."/>
            <person name="Aleksandrzak-Piekarczyk T."/>
            <person name="Szatraj K."/>
            <person name="Zielenkiewicz U."/>
            <person name="Pilsyk S."/>
            <person name="Malc E."/>
            <person name="Mieczkowski P."/>
            <person name="Kruszewska J.S."/>
            <person name="Biernat P."/>
            <person name="Pawlowska J."/>
        </authorList>
    </citation>
    <scope>NUCLEOTIDE SEQUENCE [LARGE SCALE GENOMIC DNA]</scope>
    <source>
        <strain evidence="2 3">CBS 142.35</strain>
    </source>
</reference>
<name>A0A8H7VKF6_9FUNG</name>
<dbReference type="Proteomes" id="UP000646827">
    <property type="component" value="Unassembled WGS sequence"/>
</dbReference>
<organism evidence="2 3">
    <name type="scientific">Circinella minor</name>
    <dbReference type="NCBI Taxonomy" id="1195481"/>
    <lineage>
        <taxon>Eukaryota</taxon>
        <taxon>Fungi</taxon>
        <taxon>Fungi incertae sedis</taxon>
        <taxon>Mucoromycota</taxon>
        <taxon>Mucoromycotina</taxon>
        <taxon>Mucoromycetes</taxon>
        <taxon>Mucorales</taxon>
        <taxon>Lichtheimiaceae</taxon>
        <taxon>Circinella</taxon>
    </lineage>
</organism>
<keyword evidence="1" id="KW-0732">Signal</keyword>
<dbReference type="AlphaFoldDB" id="A0A8H7VKF6"/>
<feature type="chain" id="PRO_5034065780" evidence="1">
    <location>
        <begin position="22"/>
        <end position="73"/>
    </location>
</feature>
<dbReference type="EMBL" id="JAEPRB010000267">
    <property type="protein sequence ID" value="KAG2217869.1"/>
    <property type="molecule type" value="Genomic_DNA"/>
</dbReference>
<feature type="signal peptide" evidence="1">
    <location>
        <begin position="1"/>
        <end position="21"/>
    </location>
</feature>
<accession>A0A8H7VKF6</accession>
<sequence length="73" mass="7916">MQISIIFLIIAFLSTASLILAGPIDPCSYNPDDCWNDKPTPKSSSETIMPDKYSTFLGLFLAASAIGIVQEFS</sequence>
<gene>
    <name evidence="2" type="ORF">INT45_012784</name>
</gene>
<evidence type="ECO:0000256" key="1">
    <source>
        <dbReference type="SAM" id="SignalP"/>
    </source>
</evidence>
<keyword evidence="3" id="KW-1185">Reference proteome</keyword>
<protein>
    <submittedName>
        <fullName evidence="2">Uncharacterized protein</fullName>
    </submittedName>
</protein>
<comment type="caution">
    <text evidence="2">The sequence shown here is derived from an EMBL/GenBank/DDBJ whole genome shotgun (WGS) entry which is preliminary data.</text>
</comment>
<evidence type="ECO:0000313" key="3">
    <source>
        <dbReference type="Proteomes" id="UP000646827"/>
    </source>
</evidence>
<proteinExistence type="predicted"/>